<reference evidence="1" key="1">
    <citation type="submission" date="2014-11" db="EMBL/GenBank/DDBJ databases">
        <authorList>
            <person name="Amaro Gonzalez C."/>
        </authorList>
    </citation>
    <scope>NUCLEOTIDE SEQUENCE</scope>
</reference>
<proteinExistence type="predicted"/>
<dbReference type="AlphaFoldDB" id="A0A0E9WWU2"/>
<sequence>MHSTTASCKYAVSPILSQKTLAFIHHKCWSSHKVHVRSIKKCTVS</sequence>
<name>A0A0E9WWU2_ANGAN</name>
<reference evidence="1" key="2">
    <citation type="journal article" date="2015" name="Fish Shellfish Immunol.">
        <title>Early steps in the European eel (Anguilla anguilla)-Vibrio vulnificus interaction in the gills: Role of the RtxA13 toxin.</title>
        <authorList>
            <person name="Callol A."/>
            <person name="Pajuelo D."/>
            <person name="Ebbesson L."/>
            <person name="Teles M."/>
            <person name="MacKenzie S."/>
            <person name="Amaro C."/>
        </authorList>
    </citation>
    <scope>NUCLEOTIDE SEQUENCE</scope>
</reference>
<protein>
    <submittedName>
        <fullName evidence="1">Uncharacterized protein</fullName>
    </submittedName>
</protein>
<evidence type="ECO:0000313" key="1">
    <source>
        <dbReference type="EMBL" id="JAH94819.1"/>
    </source>
</evidence>
<accession>A0A0E9WWU2</accession>
<dbReference type="EMBL" id="GBXM01013758">
    <property type="protein sequence ID" value="JAH94819.1"/>
    <property type="molecule type" value="Transcribed_RNA"/>
</dbReference>
<organism evidence="1">
    <name type="scientific">Anguilla anguilla</name>
    <name type="common">European freshwater eel</name>
    <name type="synonym">Muraena anguilla</name>
    <dbReference type="NCBI Taxonomy" id="7936"/>
    <lineage>
        <taxon>Eukaryota</taxon>
        <taxon>Metazoa</taxon>
        <taxon>Chordata</taxon>
        <taxon>Craniata</taxon>
        <taxon>Vertebrata</taxon>
        <taxon>Euteleostomi</taxon>
        <taxon>Actinopterygii</taxon>
        <taxon>Neopterygii</taxon>
        <taxon>Teleostei</taxon>
        <taxon>Anguilliformes</taxon>
        <taxon>Anguillidae</taxon>
        <taxon>Anguilla</taxon>
    </lineage>
</organism>